<organism evidence="3 4">
    <name type="scientific">Tegillarca granosa</name>
    <name type="common">Malaysian cockle</name>
    <name type="synonym">Anadara granosa</name>
    <dbReference type="NCBI Taxonomy" id="220873"/>
    <lineage>
        <taxon>Eukaryota</taxon>
        <taxon>Metazoa</taxon>
        <taxon>Spiralia</taxon>
        <taxon>Lophotrochozoa</taxon>
        <taxon>Mollusca</taxon>
        <taxon>Bivalvia</taxon>
        <taxon>Autobranchia</taxon>
        <taxon>Pteriomorphia</taxon>
        <taxon>Arcoida</taxon>
        <taxon>Arcoidea</taxon>
        <taxon>Arcidae</taxon>
        <taxon>Tegillarca</taxon>
    </lineage>
</organism>
<keyword evidence="1" id="KW-0175">Coiled coil</keyword>
<reference evidence="3 4" key="1">
    <citation type="submission" date="2022-12" db="EMBL/GenBank/DDBJ databases">
        <title>Chromosome-level genome of Tegillarca granosa.</title>
        <authorList>
            <person name="Kim J."/>
        </authorList>
    </citation>
    <scope>NUCLEOTIDE SEQUENCE [LARGE SCALE GENOMIC DNA]</scope>
    <source>
        <strain evidence="3">Teg-2019</strain>
        <tissue evidence="3">Adductor muscle</tissue>
    </source>
</reference>
<evidence type="ECO:0000313" key="3">
    <source>
        <dbReference type="EMBL" id="KAJ8301335.1"/>
    </source>
</evidence>
<accession>A0ABQ9ED01</accession>
<evidence type="ECO:0000256" key="2">
    <source>
        <dbReference type="SAM" id="MobiDB-lite"/>
    </source>
</evidence>
<name>A0ABQ9ED01_TEGGR</name>
<protein>
    <submittedName>
        <fullName evidence="3">Uncharacterized protein</fullName>
    </submittedName>
</protein>
<keyword evidence="4" id="KW-1185">Reference proteome</keyword>
<proteinExistence type="predicted"/>
<feature type="compositionally biased region" description="Low complexity" evidence="2">
    <location>
        <begin position="296"/>
        <end position="324"/>
    </location>
</feature>
<dbReference type="EMBL" id="JARBDR010000918">
    <property type="protein sequence ID" value="KAJ8301335.1"/>
    <property type="molecule type" value="Genomic_DNA"/>
</dbReference>
<evidence type="ECO:0000256" key="1">
    <source>
        <dbReference type="SAM" id="Coils"/>
    </source>
</evidence>
<gene>
    <name evidence="3" type="ORF">KUTeg_020322</name>
</gene>
<sequence>MEAAMEKQLSDFDIEREQLRNKLAKEEAKNKELQLQIDSLQMQSDTLQRQLTMDKSLTGDPYHSVEVKPLVSGGGAMIGRSMSRDYQSGVASHGSDSPISVKPVPKTTKPIITEGSIRVNESPDRHQTAYRSTVRPENVVQKTVRYGSSSPAPSPDRMGGSADNFARIGSPELRIAPVGAVSADKASSEGYRPSARIGVSPGSTAVVSSGGKVLTVSVGHSGGSSTGSGVNLSPRKVLPAAGRGTPPPLPPNKPVFTPSPVSKPAPPPKVGITVAKERGGAGISGNSSPKPVHIPVSVVHSTSSGTVIGRSSAAGSDSSTSSSSPIRKPTQVCVNAK</sequence>
<comment type="caution">
    <text evidence="3">The sequence shown here is derived from an EMBL/GenBank/DDBJ whole genome shotgun (WGS) entry which is preliminary data.</text>
</comment>
<feature type="compositionally biased region" description="Polar residues" evidence="2">
    <location>
        <begin position="85"/>
        <end position="98"/>
    </location>
</feature>
<evidence type="ECO:0000313" key="4">
    <source>
        <dbReference type="Proteomes" id="UP001217089"/>
    </source>
</evidence>
<feature type="region of interest" description="Disordered" evidence="2">
    <location>
        <begin position="218"/>
        <end position="337"/>
    </location>
</feature>
<feature type="region of interest" description="Disordered" evidence="2">
    <location>
        <begin position="183"/>
        <end position="206"/>
    </location>
</feature>
<feature type="region of interest" description="Disordered" evidence="2">
    <location>
        <begin position="85"/>
        <end position="165"/>
    </location>
</feature>
<feature type="coiled-coil region" evidence="1">
    <location>
        <begin position="2"/>
        <end position="50"/>
    </location>
</feature>
<dbReference type="Proteomes" id="UP001217089">
    <property type="component" value="Unassembled WGS sequence"/>
</dbReference>